<name>A0A9Q0MZM0_9DIPT</name>
<comment type="caution">
    <text evidence="1">The sequence shown here is derived from an EMBL/GenBank/DDBJ whole genome shotgun (WGS) entry which is preliminary data.</text>
</comment>
<keyword evidence="2" id="KW-1185">Reference proteome</keyword>
<evidence type="ECO:0000313" key="1">
    <source>
        <dbReference type="EMBL" id="KAJ6640324.1"/>
    </source>
</evidence>
<reference evidence="1" key="1">
    <citation type="submission" date="2022-07" db="EMBL/GenBank/DDBJ databases">
        <authorList>
            <person name="Trinca V."/>
            <person name="Uliana J.V.C."/>
            <person name="Torres T.T."/>
            <person name="Ward R.J."/>
            <person name="Monesi N."/>
        </authorList>
    </citation>
    <scope>NUCLEOTIDE SEQUENCE</scope>
    <source>
        <strain evidence="1">HSMRA1968</strain>
        <tissue evidence="1">Whole embryos</tissue>
    </source>
</reference>
<dbReference type="Proteomes" id="UP001151699">
    <property type="component" value="Chromosome X"/>
</dbReference>
<sequence length="23" mass="2898">MKVKCWYCEMKKIDCQRKYVSKV</sequence>
<dbReference type="EMBL" id="WJQU01000003">
    <property type="protein sequence ID" value="KAJ6640324.1"/>
    <property type="molecule type" value="Genomic_DNA"/>
</dbReference>
<proteinExistence type="predicted"/>
<organism evidence="1 2">
    <name type="scientific">Pseudolycoriella hygida</name>
    <dbReference type="NCBI Taxonomy" id="35572"/>
    <lineage>
        <taxon>Eukaryota</taxon>
        <taxon>Metazoa</taxon>
        <taxon>Ecdysozoa</taxon>
        <taxon>Arthropoda</taxon>
        <taxon>Hexapoda</taxon>
        <taxon>Insecta</taxon>
        <taxon>Pterygota</taxon>
        <taxon>Neoptera</taxon>
        <taxon>Endopterygota</taxon>
        <taxon>Diptera</taxon>
        <taxon>Nematocera</taxon>
        <taxon>Sciaroidea</taxon>
        <taxon>Sciaridae</taxon>
        <taxon>Pseudolycoriella</taxon>
    </lineage>
</organism>
<protein>
    <submittedName>
        <fullName evidence="1">Uncharacterized protein</fullName>
    </submittedName>
</protein>
<evidence type="ECO:0000313" key="2">
    <source>
        <dbReference type="Proteomes" id="UP001151699"/>
    </source>
</evidence>
<accession>A0A9Q0MZM0</accession>
<dbReference type="AlphaFoldDB" id="A0A9Q0MZM0"/>
<gene>
    <name evidence="1" type="ORF">Bhyg_13074</name>
</gene>